<evidence type="ECO:0000256" key="6">
    <source>
        <dbReference type="ARBA" id="ARBA00023102"/>
    </source>
</evidence>
<dbReference type="SUPFAM" id="SSF52317">
    <property type="entry name" value="Class I glutamine amidotransferase-like"/>
    <property type="match status" value="1"/>
</dbReference>
<dbReference type="Gene3D" id="3.40.50.880">
    <property type="match status" value="1"/>
</dbReference>
<comment type="catalytic activity">
    <reaction evidence="9">
        <text>L-glutamine + H2O = L-glutamate + NH4(+)</text>
        <dbReference type="Rhea" id="RHEA:15889"/>
        <dbReference type="ChEBI" id="CHEBI:15377"/>
        <dbReference type="ChEBI" id="CHEBI:28938"/>
        <dbReference type="ChEBI" id="CHEBI:29985"/>
        <dbReference type="ChEBI" id="CHEBI:58359"/>
        <dbReference type="EC" id="3.5.1.2"/>
    </reaction>
</comment>
<keyword evidence="4" id="KW-0378">Hydrolase</keyword>
<evidence type="ECO:0000256" key="4">
    <source>
        <dbReference type="ARBA" id="ARBA00022801"/>
    </source>
</evidence>
<organism evidence="11">
    <name type="scientific">hydrothermal vent metagenome</name>
    <dbReference type="NCBI Taxonomy" id="652676"/>
    <lineage>
        <taxon>unclassified sequences</taxon>
        <taxon>metagenomes</taxon>
        <taxon>ecological metagenomes</taxon>
    </lineage>
</organism>
<evidence type="ECO:0000256" key="5">
    <source>
        <dbReference type="ARBA" id="ARBA00022962"/>
    </source>
</evidence>
<dbReference type="NCBIfam" id="TIGR01855">
    <property type="entry name" value="IMP_synth_hisH"/>
    <property type="match status" value="1"/>
</dbReference>
<evidence type="ECO:0000259" key="10">
    <source>
        <dbReference type="Pfam" id="PF00117"/>
    </source>
</evidence>
<comment type="pathway">
    <text evidence="1">Amino-acid biosynthesis; L-histidine biosynthesis; L-histidine from 5-phospho-alpha-D-ribose 1-diphosphate: step 5/9.</text>
</comment>
<dbReference type="UniPathway" id="UPA00031">
    <property type="reaction ID" value="UER00010"/>
</dbReference>
<dbReference type="InterPro" id="IPR029062">
    <property type="entry name" value="Class_I_gatase-like"/>
</dbReference>
<dbReference type="InterPro" id="IPR017926">
    <property type="entry name" value="GATASE"/>
</dbReference>
<accession>A0A1W1BB77</accession>
<dbReference type="Pfam" id="PF00117">
    <property type="entry name" value="GATase"/>
    <property type="match status" value="1"/>
</dbReference>
<proteinExistence type="inferred from homology"/>
<dbReference type="AlphaFoldDB" id="A0A1W1BB77"/>
<protein>
    <submittedName>
        <fullName evidence="11">Imidazole glycerol phosphate synthase amidotransferase subunit</fullName>
        <ecNumber evidence="11">2.4.2.-</ecNumber>
    </submittedName>
</protein>
<evidence type="ECO:0000256" key="1">
    <source>
        <dbReference type="ARBA" id="ARBA00005091"/>
    </source>
</evidence>
<evidence type="ECO:0000313" key="11">
    <source>
        <dbReference type="EMBL" id="SFV50806.1"/>
    </source>
</evidence>
<dbReference type="PANTHER" id="PTHR42701">
    <property type="entry name" value="IMIDAZOLE GLYCEROL PHOSPHATE SYNTHASE SUBUNIT HISH"/>
    <property type="match status" value="1"/>
</dbReference>
<keyword evidence="6" id="KW-0368">Histidine biosynthesis</keyword>
<dbReference type="GO" id="GO:0016829">
    <property type="term" value="F:lyase activity"/>
    <property type="evidence" value="ECO:0007669"/>
    <property type="project" value="UniProtKB-KW"/>
</dbReference>
<dbReference type="PANTHER" id="PTHR42701:SF1">
    <property type="entry name" value="IMIDAZOLE GLYCEROL PHOSPHATE SYNTHASE SUBUNIT HISH"/>
    <property type="match status" value="1"/>
</dbReference>
<keyword evidence="3" id="KW-0028">Amino-acid biosynthesis</keyword>
<feature type="domain" description="Glutamine amidotransferase" evidence="10">
    <location>
        <begin position="4"/>
        <end position="200"/>
    </location>
</feature>
<reference evidence="11" key="1">
    <citation type="submission" date="2016-10" db="EMBL/GenBank/DDBJ databases">
        <authorList>
            <person name="de Groot N.N."/>
        </authorList>
    </citation>
    <scope>NUCLEOTIDE SEQUENCE</scope>
</reference>
<comment type="catalytic activity">
    <reaction evidence="8">
        <text>5-[(5-phospho-1-deoxy-D-ribulos-1-ylimino)methylamino]-1-(5-phospho-beta-D-ribosyl)imidazole-4-carboxamide + L-glutamine = D-erythro-1-(imidazol-4-yl)glycerol 3-phosphate + 5-amino-1-(5-phospho-beta-D-ribosyl)imidazole-4-carboxamide + L-glutamate + H(+)</text>
        <dbReference type="Rhea" id="RHEA:24793"/>
        <dbReference type="ChEBI" id="CHEBI:15378"/>
        <dbReference type="ChEBI" id="CHEBI:29985"/>
        <dbReference type="ChEBI" id="CHEBI:58278"/>
        <dbReference type="ChEBI" id="CHEBI:58359"/>
        <dbReference type="ChEBI" id="CHEBI:58475"/>
        <dbReference type="ChEBI" id="CHEBI:58525"/>
        <dbReference type="EC" id="4.3.2.10"/>
    </reaction>
</comment>
<dbReference type="GO" id="GO:0004359">
    <property type="term" value="F:glutaminase activity"/>
    <property type="evidence" value="ECO:0007669"/>
    <property type="project" value="UniProtKB-EC"/>
</dbReference>
<dbReference type="PIRSF" id="PIRSF000495">
    <property type="entry name" value="Amidotransf_hisH"/>
    <property type="match status" value="1"/>
</dbReference>
<sequence length="203" mass="22692">MRIVIIDYGMGNIKSITSALKYLGVNKIIVSSSEEEIRSADKLILPGVGSFSQAMQNIKKLGLDTILNKAVLEEKKPILGICLGMQLMCSSSEENGFNKGLAFISGKVQKFKEDSLKVPHVGFNQVNSNKNSKLYKDLDNLSDFYFTHSYRLTSDAAINQATCTYIDEFIVSYEFKNITGVQFHPELSQINGLKLLDNFIKNF</sequence>
<dbReference type="GO" id="GO:0000105">
    <property type="term" value="P:L-histidine biosynthetic process"/>
    <property type="evidence" value="ECO:0007669"/>
    <property type="project" value="UniProtKB-UniPathway"/>
</dbReference>
<gene>
    <name evidence="11" type="ORF">MNB_SM-4-456</name>
</gene>
<dbReference type="PROSITE" id="PS51273">
    <property type="entry name" value="GATASE_TYPE_1"/>
    <property type="match status" value="1"/>
</dbReference>
<dbReference type="InterPro" id="IPR010139">
    <property type="entry name" value="Imidazole-glycPsynth_HisH"/>
</dbReference>
<evidence type="ECO:0000256" key="8">
    <source>
        <dbReference type="ARBA" id="ARBA00047838"/>
    </source>
</evidence>
<keyword evidence="7" id="KW-0456">Lyase</keyword>
<dbReference type="EC" id="2.4.2.-" evidence="11"/>
<dbReference type="EMBL" id="FPHF01000011">
    <property type="protein sequence ID" value="SFV50806.1"/>
    <property type="molecule type" value="Genomic_DNA"/>
</dbReference>
<evidence type="ECO:0000256" key="2">
    <source>
        <dbReference type="ARBA" id="ARBA00011152"/>
    </source>
</evidence>
<comment type="subunit">
    <text evidence="2">Heterodimer of HisH and HisF.</text>
</comment>
<keyword evidence="5" id="KW-0315">Glutamine amidotransferase</keyword>
<dbReference type="HAMAP" id="MF_00278">
    <property type="entry name" value="HisH"/>
    <property type="match status" value="1"/>
</dbReference>
<evidence type="ECO:0000256" key="9">
    <source>
        <dbReference type="ARBA" id="ARBA00049534"/>
    </source>
</evidence>
<evidence type="ECO:0000256" key="7">
    <source>
        <dbReference type="ARBA" id="ARBA00023239"/>
    </source>
</evidence>
<evidence type="ECO:0000256" key="3">
    <source>
        <dbReference type="ARBA" id="ARBA00022605"/>
    </source>
</evidence>
<keyword evidence="11" id="KW-0808">Transferase</keyword>
<dbReference type="CDD" id="cd01748">
    <property type="entry name" value="GATase1_IGP_Synthase"/>
    <property type="match status" value="1"/>
</dbReference>
<name>A0A1W1BB77_9ZZZZ</name>
<keyword evidence="11" id="KW-0328">Glycosyltransferase</keyword>
<dbReference type="GO" id="GO:0000107">
    <property type="term" value="F:imidazoleglycerol-phosphate synthase activity"/>
    <property type="evidence" value="ECO:0007669"/>
    <property type="project" value="RHEA"/>
</dbReference>